<evidence type="ECO:0000259" key="1">
    <source>
        <dbReference type="Pfam" id="PF19078"/>
    </source>
</evidence>
<dbReference type="EMBL" id="CM000784">
    <property type="protein sequence ID" value="AQK92662.1"/>
    <property type="molecule type" value="Genomic_DNA"/>
</dbReference>
<organism evidence="2">
    <name type="scientific">Zea mays</name>
    <name type="common">Maize</name>
    <dbReference type="NCBI Taxonomy" id="4577"/>
    <lineage>
        <taxon>Eukaryota</taxon>
        <taxon>Viridiplantae</taxon>
        <taxon>Streptophyta</taxon>
        <taxon>Embryophyta</taxon>
        <taxon>Tracheophyta</taxon>
        <taxon>Spermatophyta</taxon>
        <taxon>Magnoliopsida</taxon>
        <taxon>Liliopsida</taxon>
        <taxon>Poales</taxon>
        <taxon>Poaceae</taxon>
        <taxon>PACMAD clade</taxon>
        <taxon>Panicoideae</taxon>
        <taxon>Andropogonodae</taxon>
        <taxon>Andropogoneae</taxon>
        <taxon>Tripsacinae</taxon>
        <taxon>Zea</taxon>
    </lineage>
</organism>
<protein>
    <recommendedName>
        <fullName evidence="1">Bacterial Ig-like domain-containing protein</fullName>
    </recommendedName>
</protein>
<sequence length="461" mass="49750">MGRGFCTDAAGHPFTRTPNSTFTLRFDRRSDSMNITATVAEKMVQIQGVTRLVQASNEEEGLRIYLAFAQPVLNSSEQILRALTATDAVAVHLTPTNRSTLGNRRFGYVVKKMSDAAAIVSVACDTSSIISRQGTPVVPAEPFTFLYDTQRPWVKLGTSTRRTSSRDILVLIKFAKPVFNFSSSAVQVSGGNVLSFHEASKSIYTLQIQAVGQLVSVQVAENAAMDVAGNPNLASDRLQVRHYSVPASSSWIAAITTVVFLTTAAVAALLTVSTSSLVAAGAVSRPSSYMISEPSRNVLRMACHIQIFALSRWLSANLPIEYYEFAKGVEWSIPYMRLPWEGPAADPYLGYSTMPAIAYSESELLDRSAVGGAANISSYRPRAQQGQPVTPAQIIPSDPVFPTAVEEPGRACQRRRRPTGAGAGAPTTSGGGLGSCGRWRRLASARRVMRKNVFGTVSRNM</sequence>
<reference evidence="2" key="1">
    <citation type="submission" date="2015-12" db="EMBL/GenBank/DDBJ databases">
        <title>Update maize B73 reference genome by single molecule sequencing technologies.</title>
        <authorList>
            <consortium name="Maize Genome Sequencing Project"/>
            <person name="Ware D."/>
        </authorList>
    </citation>
    <scope>NUCLEOTIDE SEQUENCE</scope>
    <source>
        <tissue evidence="2">Seedling</tissue>
    </source>
</reference>
<feature type="domain" description="Bacterial Ig-like" evidence="1">
    <location>
        <begin position="148"/>
        <end position="239"/>
    </location>
</feature>
<accession>A0A1D6FLW4</accession>
<proteinExistence type="predicted"/>
<dbReference type="ExpressionAtlas" id="A0A1D6FLW4">
    <property type="expression patterns" value="baseline and differential"/>
</dbReference>
<dbReference type="Pfam" id="PF19078">
    <property type="entry name" value="Big_12"/>
    <property type="match status" value="1"/>
</dbReference>
<dbReference type="InterPro" id="IPR044048">
    <property type="entry name" value="Big_12"/>
</dbReference>
<evidence type="ECO:0000313" key="2">
    <source>
        <dbReference type="EMBL" id="AQK92662.1"/>
    </source>
</evidence>
<dbReference type="PANTHER" id="PTHR34677:SF1">
    <property type="entry name" value="TRANSMEMBRANE PROTEIN"/>
    <property type="match status" value="1"/>
</dbReference>
<dbReference type="AlphaFoldDB" id="A0A1D6FLW4"/>
<dbReference type="PANTHER" id="PTHR34677">
    <property type="match status" value="1"/>
</dbReference>
<gene>
    <name evidence="2" type="ORF">ZEAMMB73_Zm00001d009765</name>
</gene>
<name>A0A1D6FLW4_MAIZE</name>